<dbReference type="RefSeq" id="WP_002705361.1">
    <property type="nucleotide sequence ID" value="NZ_AAWS01000079.1"/>
</dbReference>
<accession>A1ZZL2</accession>
<gene>
    <name evidence="1" type="ORF">M23134_00897</name>
</gene>
<proteinExistence type="predicted"/>
<dbReference type="OrthoDB" id="1523346at2"/>
<organism evidence="1 2">
    <name type="scientific">Microscilla marina ATCC 23134</name>
    <dbReference type="NCBI Taxonomy" id="313606"/>
    <lineage>
        <taxon>Bacteria</taxon>
        <taxon>Pseudomonadati</taxon>
        <taxon>Bacteroidota</taxon>
        <taxon>Cytophagia</taxon>
        <taxon>Cytophagales</taxon>
        <taxon>Microscillaceae</taxon>
        <taxon>Microscilla</taxon>
    </lineage>
</organism>
<protein>
    <submittedName>
        <fullName evidence="1">Uncharacterized protein</fullName>
    </submittedName>
</protein>
<name>A1ZZL2_MICM2</name>
<keyword evidence="2" id="KW-1185">Reference proteome</keyword>
<dbReference type="EMBL" id="AAWS01000079">
    <property type="protein sequence ID" value="EAY24166.1"/>
    <property type="molecule type" value="Genomic_DNA"/>
</dbReference>
<evidence type="ECO:0000313" key="2">
    <source>
        <dbReference type="Proteomes" id="UP000004095"/>
    </source>
</evidence>
<reference evidence="1 2" key="1">
    <citation type="submission" date="2007-01" db="EMBL/GenBank/DDBJ databases">
        <authorList>
            <person name="Haygood M."/>
            <person name="Podell S."/>
            <person name="Anderson C."/>
            <person name="Hopkinson B."/>
            <person name="Roe K."/>
            <person name="Barbeau K."/>
            <person name="Gaasterland T."/>
            <person name="Ferriera S."/>
            <person name="Johnson J."/>
            <person name="Kravitz S."/>
            <person name="Beeson K."/>
            <person name="Sutton G."/>
            <person name="Rogers Y.-H."/>
            <person name="Friedman R."/>
            <person name="Frazier M."/>
            <person name="Venter J.C."/>
        </authorList>
    </citation>
    <scope>NUCLEOTIDE SEQUENCE [LARGE SCALE GENOMIC DNA]</scope>
    <source>
        <strain evidence="1 2">ATCC 23134</strain>
    </source>
</reference>
<dbReference type="Proteomes" id="UP000004095">
    <property type="component" value="Unassembled WGS sequence"/>
</dbReference>
<comment type="caution">
    <text evidence="1">The sequence shown here is derived from an EMBL/GenBank/DDBJ whole genome shotgun (WGS) entry which is preliminary data.</text>
</comment>
<sequence length="2302" mass="253351">MLPQQYTPTVKDLVNLEFVPSDLHFVKEAFEQVLSKLYYNNFRRHTSADGTSTTYSLDVYYYKELQVFNIPSLNWEVALNPPDPQSALGGAKFGVHLFFRWGLLQHVPFPAIETFDFSPKSFLLLLINILGIDYDRLIEQVAENFHPSPTVTSLDAFVSHYNNTYAANITHYTQVRDVVNQIRFERDIIEVIVDTYLHSTDDLATLFKTIATDISGDDIKAILTPELHFSINDLSLGFKLPRKIFKPVDARGQIIPDPVQSALIFRAGSLHYSNQAGLVFEKSASVDFQKSAILNTGIVVEINKIKLDLSEQTNLPEAAQEGRLEAFRGFYAETATITLPTKWFKQVDQSQTKITARHLLVGTGGLSGTISLEAVNPNSNVTPILATKIGADNGFEVGFQAFGLTFQQNVVTASNIAGQLKIPRLKNSQGQEAVIDISGHLDAEGDFLLTASNQGGFEALSLPGVLALNITSLELGRQDDKFFIGIGCKLRFTNQVMDKMLKGQSIEVSGMRIYSDGSFEIVGGTIPVPASFSLNLGPLEVGISGINFGSYQREHLGVMRKYYVFGFDGALGLGPIGVEARGKGMQYFFTIDNDPAHGKPAHDYFSIQTIEVDITIPGNATPESATAIIQGYLSIPQPGESLEYEGGVSVKLPKARISGSADMRLAPQYPAFLIDAQIGLPKPIPLGATGLGFYGFKGLLGYRYVAEKEAIGLESGKDSWYDYMAHPRSGIQPEKFSGPDKTADYAFPFSVGAGATLATMDDGFLLSTRLFLLLSLPSVFILEGKANVLSQRLDLDSSNEPPFFAFLAIGDRSIEMGLGADYQLPKSNGNIIDLYAEVQAGFFFDHPSAWYIHFGTKEKPISARLFSLLDVRAFLMLSAKGIAVGARAEFNFDKRFGPAHVKAWLYAEVGAKLSFERPQLGGHIAVGGGLEVSLWFISLGLSFDAILAAEAAKPFLVYAQFRVCGKIKIAFIKIKKCVNVELKWEKDKQVDRSPIAPLLPERAHELVKGVHMLTGETFDLQKFNALPSAANITGSVLPLDTYIDLKFTKAVLPNAVAHKIGGVNHPPAGYTDLIPPDKTIKGGKEVRQVKHRYSIESIDINIWNGNAWQTYHPYEAMTNHANTTAGLSQLKIGHWQKSDQQYNAIRLLASAPFSYTEQGEPGWFVPEQMGITAASMFCEGVARTQGVINWLTTPLNTLYATNMRGYYQQQGIYYKLTGHAFSDLQGKTWGMRARVASDTNTPAFAQSLQFDNSNDLELKLPEAAQTVILNLSTEARGVTIQYYGAVQTDTVPGVRYSLVAQEYKTKAALANPVTYSHPTQGVSKILIVPDKIDQVAVMAVRKKLAELYFDAYVASLSTGLPELNGFGFVSQFNLLTGQLETLYEAGGTMLPNHTPVETLDFFLNQYEKAAHTYHHQIETPEGDIYAVGEVLHASGKQVGLITKLNARGEVIWEKSYAPSSGTDFSFRQVVLCDNGDLMLLVHHLVALRRSVLFTLFGLFRVQSNGTPRDTQATFYDYFPDDNHDSFLVKMNNDQFFLAGGHTALRTGEASAGGGGGRRAIGDLSGFNKLFVGNVLKGAAFDGQHLLLVGYSFNSFAVKLDENFQLIEQQFWGGASDSFALLRHVCYSEGQFVVAGDLASELKPRRHGGDPLVPLGNVARFVAQFDASASLPQELAAKVFNEVDLVDPLSYALKCSPQFVFVGVNERIYKFDRQLNLAGNYIFGEEAETVHLDGATAQSVLLHSYAHAEEHYLARLDLGAGSCRSKTGPALSLIDVNIAGSFPGRLFAGEQWRVMHTSNLTVGEVVSAPKPLCSFTGRKPTPEFSFKSYLHEVNWQSVEDYVLNQHIPGQTAIQEDYQASVNALNKTVRPVWRPNSTYYIHFKLRDNVDDGQQTADFEYYYGFKTAGPVGHFHNAAGVHYGASRDGQGHLVNPEKYALANMRKYIDYTRSYPNADGNLLRSKPLFYSSENGHNTIALFFTQAYTAHLMNEWPAYQGLASLQGRLQIVVKDPTEGLSVENPPPPHITTTEIPQAVVSWEVDNAPPMPTHLQQLNNFVQAQANNPDLQCLLVGGELIKPLSYVTKVTLTHLKPQKMYTAIVNNVFEGATAEVHNFVFQTSRYAHFAEQVNSHRLQDDQGNAQNAVFTVPLTLDAAAINTAYHIVANISDPASAALATQWNDLFARAIEGALGMPPMAPALTTEFHPIKDTNSGQVVALLIRNPEPLNDPKMPLAEAQPTIAVMQGSQVATDYRVLLSQDYAQALIMHSSKAITASSLVVRFQYKKWNGNDYEVVETIQTNQLIIQ</sequence>
<dbReference type="eggNOG" id="COG2911">
    <property type="taxonomic scope" value="Bacteria"/>
</dbReference>
<evidence type="ECO:0000313" key="1">
    <source>
        <dbReference type="EMBL" id="EAY24166.1"/>
    </source>
</evidence>